<organism evidence="2 3">
    <name type="scientific">Athelia psychrophila</name>
    <dbReference type="NCBI Taxonomy" id="1759441"/>
    <lineage>
        <taxon>Eukaryota</taxon>
        <taxon>Fungi</taxon>
        <taxon>Dikarya</taxon>
        <taxon>Basidiomycota</taxon>
        <taxon>Agaricomycotina</taxon>
        <taxon>Agaricomycetes</taxon>
        <taxon>Agaricomycetidae</taxon>
        <taxon>Atheliales</taxon>
        <taxon>Atheliaceae</taxon>
        <taxon>Athelia</taxon>
    </lineage>
</organism>
<evidence type="ECO:0000313" key="2">
    <source>
        <dbReference type="EMBL" id="KZP25907.1"/>
    </source>
</evidence>
<reference evidence="2 3" key="1">
    <citation type="journal article" date="2016" name="Mol. Biol. Evol.">
        <title>Comparative Genomics of Early-Diverging Mushroom-Forming Fungi Provides Insights into the Origins of Lignocellulose Decay Capabilities.</title>
        <authorList>
            <person name="Nagy L.G."/>
            <person name="Riley R."/>
            <person name="Tritt A."/>
            <person name="Adam C."/>
            <person name="Daum C."/>
            <person name="Floudas D."/>
            <person name="Sun H."/>
            <person name="Yadav J.S."/>
            <person name="Pangilinan J."/>
            <person name="Larsson K.H."/>
            <person name="Matsuura K."/>
            <person name="Barry K."/>
            <person name="Labutti K."/>
            <person name="Kuo R."/>
            <person name="Ohm R.A."/>
            <person name="Bhattacharya S.S."/>
            <person name="Shirouzu T."/>
            <person name="Yoshinaga Y."/>
            <person name="Martin F.M."/>
            <person name="Grigoriev I.V."/>
            <person name="Hibbett D.S."/>
        </authorList>
    </citation>
    <scope>NUCLEOTIDE SEQUENCE [LARGE SCALE GENOMIC DNA]</scope>
    <source>
        <strain evidence="2 3">CBS 109695</strain>
    </source>
</reference>
<accession>A0A166PAV4</accession>
<dbReference type="EMBL" id="KV417517">
    <property type="protein sequence ID" value="KZP25907.1"/>
    <property type="molecule type" value="Genomic_DNA"/>
</dbReference>
<dbReference type="STRING" id="436010.A0A166PAV4"/>
<sequence length="334" mass="35840">MFQPLVDELRHQGGNLRQPSILADGLMERDPTACKRAGVSSFKDYIDRAVDAGIVTVGTMEYPDRPAAPWISLNLAWRIPQNSDTTTTSSEDGSRPPSSLSANTHLLAVAPVAPETTCQAGTSANDADMAPGANVHPVPPHPTAIFQALVDELRFQGGNLRQRSIVADGLLKRDPIAYKRAGVSGFKGYIDMAVEAGIVTVGTMEYPDRLPDPWISLSIAWRLPQESVTAIQSSAAVSRSPSSLEATSAAPQARSLFQGLIDELRQLSTRPLRSQVAAGLLKRDPSAYTRAGVVSFGHYIGKPQKRGGQSDNHHSSHFCLEAFYSGTIQTLPAS</sequence>
<proteinExistence type="predicted"/>
<dbReference type="OrthoDB" id="2990415at2759"/>
<gene>
    <name evidence="2" type="ORF">FIBSPDRAFT_928896</name>
</gene>
<keyword evidence="3" id="KW-1185">Reference proteome</keyword>
<feature type="region of interest" description="Disordered" evidence="1">
    <location>
        <begin position="82"/>
        <end position="101"/>
    </location>
</feature>
<dbReference type="Proteomes" id="UP000076532">
    <property type="component" value="Unassembled WGS sequence"/>
</dbReference>
<protein>
    <submittedName>
        <fullName evidence="2">Uncharacterized protein</fullName>
    </submittedName>
</protein>
<name>A0A166PAV4_9AGAM</name>
<evidence type="ECO:0000256" key="1">
    <source>
        <dbReference type="SAM" id="MobiDB-lite"/>
    </source>
</evidence>
<evidence type="ECO:0000313" key="3">
    <source>
        <dbReference type="Proteomes" id="UP000076532"/>
    </source>
</evidence>
<dbReference type="AlphaFoldDB" id="A0A166PAV4"/>